<gene>
    <name evidence="1" type="ORF">OFBG_00984</name>
</gene>
<dbReference type="Proteomes" id="UP000005089">
    <property type="component" value="Unassembled WGS sequence"/>
</dbReference>
<proteinExistence type="predicted"/>
<dbReference type="EMBL" id="GG658170">
    <property type="protein sequence ID" value="EEO29956.1"/>
    <property type="molecule type" value="Genomic_DNA"/>
</dbReference>
<name>C3X9T0_OXAFO</name>
<dbReference type="AlphaFoldDB" id="C3X9T0"/>
<dbReference type="Pfam" id="PF11655">
    <property type="entry name" value="DUF2589"/>
    <property type="match status" value="1"/>
</dbReference>
<organism evidence="1 2">
    <name type="scientific">Oxalobacter formigenes OXCC13</name>
    <dbReference type="NCBI Taxonomy" id="556269"/>
    <lineage>
        <taxon>Bacteria</taxon>
        <taxon>Pseudomonadati</taxon>
        <taxon>Pseudomonadota</taxon>
        <taxon>Betaproteobacteria</taxon>
        <taxon>Burkholderiales</taxon>
        <taxon>Oxalobacteraceae</taxon>
        <taxon>Oxalobacter</taxon>
    </lineage>
</organism>
<evidence type="ECO:0008006" key="3">
    <source>
        <dbReference type="Google" id="ProtNLM"/>
    </source>
</evidence>
<keyword evidence="2" id="KW-1185">Reference proteome</keyword>
<dbReference type="InterPro" id="IPR024510">
    <property type="entry name" value="DUF2589"/>
</dbReference>
<dbReference type="STRING" id="847.BRW83_1162"/>
<sequence length="125" mass="13559">MTDEKNKTGLQFDGLPMQSLIGSPLKAASDAQAKLAETTAEFIRTVGLESSCSGKIKTATVTFRKKGADESDDPAEKEVSLQVPLLAIVPIPSPAIEDIDVNFDMDVKSYSEHAAVRKQDSERKY</sequence>
<accession>C3X9T0</accession>
<evidence type="ECO:0000313" key="1">
    <source>
        <dbReference type="EMBL" id="EEO29956.1"/>
    </source>
</evidence>
<protein>
    <recommendedName>
        <fullName evidence="3">DUF2589 domain-containing protein</fullName>
    </recommendedName>
</protein>
<dbReference type="HOGENOM" id="CLU_1990424_0_0_4"/>
<reference evidence="1 2" key="1">
    <citation type="submission" date="2009-02" db="EMBL/GenBank/DDBJ databases">
        <title>The Genome Sequence of Oxalobacter formigenes OXCC13.</title>
        <authorList>
            <consortium name="The Broad Institute Genome Sequencing Platform"/>
            <person name="Ward D."/>
            <person name="Young S.K."/>
            <person name="Kodira C.D."/>
            <person name="Zeng Q."/>
            <person name="Koehrsen M."/>
            <person name="Alvarado L."/>
            <person name="Berlin A."/>
            <person name="Borenstein D."/>
            <person name="Chen Z."/>
            <person name="Engels R."/>
            <person name="Freedman E."/>
            <person name="Gellesch M."/>
            <person name="Goldberg J."/>
            <person name="Griggs A."/>
            <person name="Gujja S."/>
            <person name="Heiman D."/>
            <person name="Hepburn T."/>
            <person name="Howarth C."/>
            <person name="Jen D."/>
            <person name="Larson L."/>
            <person name="Lewis B."/>
            <person name="Mehta T."/>
            <person name="Park D."/>
            <person name="Pearson M."/>
            <person name="Roberts A."/>
            <person name="Saif S."/>
            <person name="Shea T."/>
            <person name="Shenoy N."/>
            <person name="Sisk P."/>
            <person name="Stolte C."/>
            <person name="Sykes S."/>
            <person name="Walk T."/>
            <person name="White J."/>
            <person name="Yandava C."/>
            <person name="Allison M.J."/>
            <person name="Lander E."/>
            <person name="Nusbaum C."/>
            <person name="Galagan J."/>
            <person name="Birren B."/>
        </authorList>
    </citation>
    <scope>NUCLEOTIDE SEQUENCE [LARGE SCALE GENOMIC DNA]</scope>
    <source>
        <strain evidence="1 2">OXCC13</strain>
    </source>
</reference>
<evidence type="ECO:0000313" key="2">
    <source>
        <dbReference type="Proteomes" id="UP000005089"/>
    </source>
</evidence>